<dbReference type="InterPro" id="IPR026444">
    <property type="entry name" value="Secre_tail"/>
</dbReference>
<organism evidence="4 5">
    <name type="scientific">Flavobacterium reichenbachii</name>
    <dbReference type="NCBI Taxonomy" id="362418"/>
    <lineage>
        <taxon>Bacteria</taxon>
        <taxon>Pseudomonadati</taxon>
        <taxon>Bacteroidota</taxon>
        <taxon>Flavobacteriia</taxon>
        <taxon>Flavobacteriales</taxon>
        <taxon>Flavobacteriaceae</taxon>
        <taxon>Flavobacterium</taxon>
    </lineage>
</organism>
<dbReference type="OrthoDB" id="2582440at2"/>
<sequence length="597" mass="64739">MKKILLLFSIIMISFSAFSQIYFGTNSAMYVKNQVLYVGTNINLAANSNLYLRNNSQLVQGTAALSTNSGTGTLSVYQEGSSDNFDYNYWCSPVGTSSGVVGNQNFGITMLSRPTTSTASTAAIALPNAASDGTSNPLAIASKWIYKLSNANNYSQWAFVGSAVTIAPGEGFTMKGTSGTDLTNPEGSTVNNPGGIGAQRYDFRGRPNDGNITVAVSTNNSTLTGNPYPSALDLNAFLLDATNNAATGIAYFWEQKKDVNSHFLTDYRAGYGSYSPISLVSNGLYVPATFNSYNSNGTLNSGGASSGLIIQRRYSPIGQGFVIKGRANGNVTLKNSYRTFLKEAPGSSQFERPSKTDTTSQKKEETPEEVSHFRLNIIINNEFTRQLALAFTPEATDEVDFGIDALNTSPPVPNDINFSIDNKNYIIQGVNFDSSKEIPLAMKAAESTTFKFYIPEIINFDPSQNIFIYDAADQSYHNIKDGMYEVTVPAGVNNERFKLAFTNKTLGVNDETINTFLISFNSQSQTLTAHNPNNINLKTFVLYDIVGRAILTKKNLGTNSTYNFSTSGLNSGIYIAQFLTADNKRISQKVSISNSGK</sequence>
<feature type="compositionally biased region" description="Basic and acidic residues" evidence="2">
    <location>
        <begin position="352"/>
        <end position="368"/>
    </location>
</feature>
<gene>
    <name evidence="4" type="ORF">IW19_13440</name>
</gene>
<name>A0A085ZPT9_9FLAO</name>
<protein>
    <submittedName>
        <fullName evidence="4">Secretion protein</fullName>
    </submittedName>
</protein>
<dbReference type="Proteomes" id="UP000028715">
    <property type="component" value="Unassembled WGS sequence"/>
</dbReference>
<evidence type="ECO:0000313" key="5">
    <source>
        <dbReference type="Proteomes" id="UP000028715"/>
    </source>
</evidence>
<evidence type="ECO:0000256" key="3">
    <source>
        <dbReference type="SAM" id="SignalP"/>
    </source>
</evidence>
<dbReference type="eggNOG" id="COG1345">
    <property type="taxonomic scope" value="Bacteria"/>
</dbReference>
<comment type="caution">
    <text evidence="4">The sequence shown here is derived from an EMBL/GenBank/DDBJ whole genome shotgun (WGS) entry which is preliminary data.</text>
</comment>
<accession>A0A085ZPT9</accession>
<dbReference type="AlphaFoldDB" id="A0A085ZPT9"/>
<dbReference type="EMBL" id="JPRL01000001">
    <property type="protein sequence ID" value="KFF06453.1"/>
    <property type="molecule type" value="Genomic_DNA"/>
</dbReference>
<feature type="chain" id="PRO_5001801415" evidence="3">
    <location>
        <begin position="20"/>
        <end position="597"/>
    </location>
</feature>
<proteinExistence type="predicted"/>
<keyword evidence="5" id="KW-1185">Reference proteome</keyword>
<evidence type="ECO:0000313" key="4">
    <source>
        <dbReference type="EMBL" id="KFF06453.1"/>
    </source>
</evidence>
<dbReference type="STRING" id="362418.IW19_13440"/>
<feature type="region of interest" description="Disordered" evidence="2">
    <location>
        <begin position="344"/>
        <end position="368"/>
    </location>
</feature>
<dbReference type="RefSeq" id="WP_035684836.1">
    <property type="nucleotide sequence ID" value="NZ_JPRL01000001.1"/>
</dbReference>
<feature type="signal peptide" evidence="3">
    <location>
        <begin position="1"/>
        <end position="19"/>
    </location>
</feature>
<reference evidence="4 5" key="1">
    <citation type="submission" date="2014-07" db="EMBL/GenBank/DDBJ databases">
        <title>Genome of Flavobacterium reichenbachii LMG 25512.</title>
        <authorList>
            <person name="Stropko S.J."/>
            <person name="Pipes S.E."/>
            <person name="Newman J.D."/>
        </authorList>
    </citation>
    <scope>NUCLEOTIDE SEQUENCE [LARGE SCALE GENOMIC DNA]</scope>
    <source>
        <strain evidence="4 5">LMG 25512</strain>
    </source>
</reference>
<keyword evidence="1 3" id="KW-0732">Signal</keyword>
<dbReference type="NCBIfam" id="TIGR04183">
    <property type="entry name" value="Por_Secre_tail"/>
    <property type="match status" value="1"/>
</dbReference>
<evidence type="ECO:0000256" key="2">
    <source>
        <dbReference type="SAM" id="MobiDB-lite"/>
    </source>
</evidence>
<evidence type="ECO:0000256" key="1">
    <source>
        <dbReference type="ARBA" id="ARBA00022729"/>
    </source>
</evidence>